<feature type="region of interest" description="Disordered" evidence="1">
    <location>
        <begin position="21"/>
        <end position="43"/>
    </location>
</feature>
<evidence type="ECO:0000256" key="1">
    <source>
        <dbReference type="SAM" id="MobiDB-lite"/>
    </source>
</evidence>
<sequence length="117" mass="13847">MPRTRSMRPCAESVKICSLMRNRRKRETKTKSSKNQRRYKKLTPKIRSTRHWPTLKMTFLRDSNKLLCLVFTTNKKTNRFDTTMMDFAAILEALHHNYHSLSWIVGDSVCATRALAW</sequence>
<evidence type="ECO:0000313" key="3">
    <source>
        <dbReference type="Proteomes" id="UP000267027"/>
    </source>
</evidence>
<dbReference type="AlphaFoldDB" id="A0A0R3PVF9"/>
<reference evidence="2 3" key="2">
    <citation type="submission" date="2018-11" db="EMBL/GenBank/DDBJ databases">
        <authorList>
            <consortium name="Pathogen Informatics"/>
        </authorList>
    </citation>
    <scope>NUCLEOTIDE SEQUENCE [LARGE SCALE GENOMIC DNA]</scope>
    <source>
        <strain evidence="2 3">Costa Rica</strain>
    </source>
</reference>
<organism evidence="4">
    <name type="scientific">Angiostrongylus costaricensis</name>
    <name type="common">Nematode worm</name>
    <dbReference type="NCBI Taxonomy" id="334426"/>
    <lineage>
        <taxon>Eukaryota</taxon>
        <taxon>Metazoa</taxon>
        <taxon>Ecdysozoa</taxon>
        <taxon>Nematoda</taxon>
        <taxon>Chromadorea</taxon>
        <taxon>Rhabditida</taxon>
        <taxon>Rhabditina</taxon>
        <taxon>Rhabditomorpha</taxon>
        <taxon>Strongyloidea</taxon>
        <taxon>Metastrongylidae</taxon>
        <taxon>Angiostrongylus</taxon>
    </lineage>
</organism>
<accession>A0A0R3PVF9</accession>
<dbReference type="WBParaSite" id="ACOC_0001001401-mRNA-1">
    <property type="protein sequence ID" value="ACOC_0001001401-mRNA-1"/>
    <property type="gene ID" value="ACOC_0001001401"/>
</dbReference>
<keyword evidence="3" id="KW-1185">Reference proteome</keyword>
<dbReference type="EMBL" id="UYYA01004394">
    <property type="protein sequence ID" value="VDM61600.1"/>
    <property type="molecule type" value="Genomic_DNA"/>
</dbReference>
<reference evidence="4" key="1">
    <citation type="submission" date="2017-02" db="UniProtKB">
        <authorList>
            <consortium name="WormBaseParasite"/>
        </authorList>
    </citation>
    <scope>IDENTIFICATION</scope>
</reference>
<gene>
    <name evidence="2" type="ORF">ACOC_LOCUS10015</name>
</gene>
<protein>
    <submittedName>
        <fullName evidence="4">DDE_Tnp_1 domain-containing protein</fullName>
    </submittedName>
</protein>
<name>A0A0R3PVF9_ANGCS</name>
<evidence type="ECO:0000313" key="2">
    <source>
        <dbReference type="EMBL" id="VDM61600.1"/>
    </source>
</evidence>
<evidence type="ECO:0000313" key="4">
    <source>
        <dbReference type="WBParaSite" id="ACOC_0001001401-mRNA-1"/>
    </source>
</evidence>
<proteinExistence type="predicted"/>
<dbReference type="Proteomes" id="UP000267027">
    <property type="component" value="Unassembled WGS sequence"/>
</dbReference>